<feature type="domain" description="DNA methylase N-4/N-6" evidence="3">
    <location>
        <begin position="2"/>
        <end position="32"/>
    </location>
</feature>
<comment type="caution">
    <text evidence="4">The sequence shown here is derived from an EMBL/GenBank/DDBJ whole genome shotgun (WGS) entry which is preliminary data.</text>
</comment>
<dbReference type="AlphaFoldDB" id="X0WVF7"/>
<feature type="non-terminal residue" evidence="4">
    <location>
        <position position="1"/>
    </location>
</feature>
<reference evidence="4" key="1">
    <citation type="journal article" date="2014" name="Front. Microbiol.">
        <title>High frequency of phylogenetically diverse reductive dehalogenase-homologous genes in deep subseafloor sedimentary metagenomes.</title>
        <authorList>
            <person name="Kawai M."/>
            <person name="Futagami T."/>
            <person name="Toyoda A."/>
            <person name="Takaki Y."/>
            <person name="Nishi S."/>
            <person name="Hori S."/>
            <person name="Arai W."/>
            <person name="Tsubouchi T."/>
            <person name="Morono Y."/>
            <person name="Uchiyama I."/>
            <person name="Ito T."/>
            <person name="Fujiyama A."/>
            <person name="Inagaki F."/>
            <person name="Takami H."/>
        </authorList>
    </citation>
    <scope>NUCLEOTIDE SEQUENCE</scope>
    <source>
        <strain evidence="4">Expedition CK06-06</strain>
    </source>
</reference>
<accession>X0WVF7</accession>
<keyword evidence="2" id="KW-0808">Transferase</keyword>
<gene>
    <name evidence="4" type="ORF">S01H1_48225</name>
</gene>
<dbReference type="GO" id="GO:0008170">
    <property type="term" value="F:N-methyltransferase activity"/>
    <property type="evidence" value="ECO:0007669"/>
    <property type="project" value="InterPro"/>
</dbReference>
<dbReference type="InterPro" id="IPR029063">
    <property type="entry name" value="SAM-dependent_MTases_sf"/>
</dbReference>
<dbReference type="Gene3D" id="3.40.50.150">
    <property type="entry name" value="Vaccinia Virus protein VP39"/>
    <property type="match status" value="1"/>
</dbReference>
<dbReference type="SUPFAM" id="SSF53335">
    <property type="entry name" value="S-adenosyl-L-methionine-dependent methyltransferases"/>
    <property type="match status" value="1"/>
</dbReference>
<dbReference type="EMBL" id="BARS01030963">
    <property type="protein sequence ID" value="GAG27192.1"/>
    <property type="molecule type" value="Genomic_DNA"/>
</dbReference>
<proteinExistence type="predicted"/>
<protein>
    <recommendedName>
        <fullName evidence="3">DNA methylase N-4/N-6 domain-containing protein</fullName>
    </recommendedName>
</protein>
<evidence type="ECO:0000313" key="4">
    <source>
        <dbReference type="EMBL" id="GAG27192.1"/>
    </source>
</evidence>
<evidence type="ECO:0000256" key="1">
    <source>
        <dbReference type="ARBA" id="ARBA00022603"/>
    </source>
</evidence>
<name>X0WVF7_9ZZZZ</name>
<sequence length="45" mass="5154">NGSGTTCIAAKSLKRHYIGIDINPEYVRLAKERVKNIKYETELFI</sequence>
<dbReference type="Pfam" id="PF01555">
    <property type="entry name" value="N6_N4_Mtase"/>
    <property type="match status" value="1"/>
</dbReference>
<dbReference type="InterPro" id="IPR002941">
    <property type="entry name" value="DNA_methylase_N4/N6"/>
</dbReference>
<evidence type="ECO:0000256" key="2">
    <source>
        <dbReference type="ARBA" id="ARBA00022679"/>
    </source>
</evidence>
<organism evidence="4">
    <name type="scientific">marine sediment metagenome</name>
    <dbReference type="NCBI Taxonomy" id="412755"/>
    <lineage>
        <taxon>unclassified sequences</taxon>
        <taxon>metagenomes</taxon>
        <taxon>ecological metagenomes</taxon>
    </lineage>
</organism>
<dbReference type="GO" id="GO:0003677">
    <property type="term" value="F:DNA binding"/>
    <property type="evidence" value="ECO:0007669"/>
    <property type="project" value="InterPro"/>
</dbReference>
<evidence type="ECO:0000259" key="3">
    <source>
        <dbReference type="Pfam" id="PF01555"/>
    </source>
</evidence>
<dbReference type="GO" id="GO:0032259">
    <property type="term" value="P:methylation"/>
    <property type="evidence" value="ECO:0007669"/>
    <property type="project" value="UniProtKB-KW"/>
</dbReference>
<keyword evidence="1" id="KW-0489">Methyltransferase</keyword>